<dbReference type="RefSeq" id="WP_091302075.1">
    <property type="nucleotide sequence ID" value="NZ_FOCE01000007.1"/>
</dbReference>
<dbReference type="InterPro" id="IPR038375">
    <property type="entry name" value="NDUFAF7_sf"/>
</dbReference>
<keyword evidence="4" id="KW-1185">Reference proteome</keyword>
<protein>
    <submittedName>
        <fullName evidence="3">SAM-dependent methyltransferase, MidA family</fullName>
    </submittedName>
</protein>
<dbReference type="OrthoDB" id="9794208at2"/>
<evidence type="ECO:0000313" key="3">
    <source>
        <dbReference type="EMBL" id="SEN74660.1"/>
    </source>
</evidence>
<dbReference type="InterPro" id="IPR003788">
    <property type="entry name" value="NDUFAF7"/>
</dbReference>
<dbReference type="STRING" id="933059.SAMN04488103_107115"/>
<dbReference type="InterPro" id="IPR029063">
    <property type="entry name" value="SAM-dependent_MTases_sf"/>
</dbReference>
<evidence type="ECO:0000256" key="2">
    <source>
        <dbReference type="ARBA" id="ARBA00022679"/>
    </source>
</evidence>
<dbReference type="PANTHER" id="PTHR12049:SF7">
    <property type="entry name" value="PROTEIN ARGININE METHYLTRANSFERASE NDUFAF7, MITOCHONDRIAL"/>
    <property type="match status" value="1"/>
</dbReference>
<evidence type="ECO:0000313" key="4">
    <source>
        <dbReference type="Proteomes" id="UP000198761"/>
    </source>
</evidence>
<accession>A0A1H8J111</accession>
<keyword evidence="1 3" id="KW-0489">Methyltransferase</keyword>
<dbReference type="GO" id="GO:0035243">
    <property type="term" value="F:protein-arginine omega-N symmetric methyltransferase activity"/>
    <property type="evidence" value="ECO:0007669"/>
    <property type="project" value="TreeGrafter"/>
</dbReference>
<dbReference type="GO" id="GO:0032259">
    <property type="term" value="P:methylation"/>
    <property type="evidence" value="ECO:0007669"/>
    <property type="project" value="UniProtKB-KW"/>
</dbReference>
<reference evidence="3 4" key="1">
    <citation type="submission" date="2016-10" db="EMBL/GenBank/DDBJ databases">
        <authorList>
            <person name="de Groot N.N."/>
        </authorList>
    </citation>
    <scope>NUCLEOTIDE SEQUENCE [LARGE SCALE GENOMIC DNA]</scope>
    <source>
        <strain evidence="3 4">DSM 3857</strain>
    </source>
</reference>
<evidence type="ECO:0000256" key="1">
    <source>
        <dbReference type="ARBA" id="ARBA00022603"/>
    </source>
</evidence>
<keyword evidence="2 3" id="KW-0808">Transferase</keyword>
<name>A0A1H8J111_9RHOB</name>
<gene>
    <name evidence="3" type="ORF">SAMN04488103_107115</name>
</gene>
<dbReference type="Proteomes" id="UP000198761">
    <property type="component" value="Unassembled WGS sequence"/>
</dbReference>
<dbReference type="PANTHER" id="PTHR12049">
    <property type="entry name" value="PROTEIN ARGININE METHYLTRANSFERASE NDUFAF7, MITOCHONDRIAL"/>
    <property type="match status" value="1"/>
</dbReference>
<dbReference type="EMBL" id="FOCE01000007">
    <property type="protein sequence ID" value="SEN74660.1"/>
    <property type="molecule type" value="Genomic_DNA"/>
</dbReference>
<organism evidence="3 4">
    <name type="scientific">Gemmobacter aquatilis</name>
    <dbReference type="NCBI Taxonomy" id="933059"/>
    <lineage>
        <taxon>Bacteria</taxon>
        <taxon>Pseudomonadati</taxon>
        <taxon>Pseudomonadota</taxon>
        <taxon>Alphaproteobacteria</taxon>
        <taxon>Rhodobacterales</taxon>
        <taxon>Paracoccaceae</taxon>
        <taxon>Gemmobacter</taxon>
    </lineage>
</organism>
<dbReference type="Pfam" id="PF02636">
    <property type="entry name" value="Methyltransf_28"/>
    <property type="match status" value="1"/>
</dbReference>
<dbReference type="SUPFAM" id="SSF53335">
    <property type="entry name" value="S-adenosyl-L-methionine-dependent methyltransferases"/>
    <property type="match status" value="1"/>
</dbReference>
<sequence length="363" mass="38346">MTPLESLLIRRIATTGPITLAEYMADCLLHPDHGYYTTREPFGAQGDFTTAPEISQMFGELLGLCLAQYWLDLGAPAPFTLAELGPGRGTLMADVLRATARVPGFHAAAQVTLVEASPTLRARQRATLGDHPVHWLATVADLPAQPLFLLANEFFDALPIRQFTRDPAGWRETMVTVTEDRLSFALSSPAPIAALDHRLADTTPGEIVEICPAAAPITAEIAARITAQGGTALLIDYGGWRSRGDTLQALRAHAFADPLAHPGEADLTAHVDFAALARAAAPCPASELTPQGTLLARLGIEARANALAQRLTGAALQAHLAATRRLTDPAEMGTLFKALALHAPGTKPPPGFAPGPAHPGQTC</sequence>
<dbReference type="Gene3D" id="3.40.50.12710">
    <property type="match status" value="1"/>
</dbReference>
<proteinExistence type="predicted"/>
<dbReference type="AlphaFoldDB" id="A0A1H8J111"/>